<protein>
    <submittedName>
        <fullName evidence="2">N-acetyltransferase</fullName>
    </submittedName>
</protein>
<dbReference type="AlphaFoldDB" id="A0A8A3S7D6"/>
<dbReference type="KEGG" id="maqe:RJ40_11355"/>
<reference evidence="2" key="1">
    <citation type="journal article" date="2001" name="Int. J. Syst. Evol. Microbiol.">
        <title>Methanofollis aquaemaris sp. nov., a methanogen isolated from an aquaculture fish pond.</title>
        <authorList>
            <person name="Lai M.C."/>
            <person name="Chen S.C."/>
        </authorList>
    </citation>
    <scope>NUCLEOTIDE SEQUENCE</scope>
    <source>
        <strain evidence="2">N2F9704</strain>
    </source>
</reference>
<dbReference type="GO" id="GO:0016747">
    <property type="term" value="F:acyltransferase activity, transferring groups other than amino-acyl groups"/>
    <property type="evidence" value="ECO:0007669"/>
    <property type="project" value="InterPro"/>
</dbReference>
<name>A0A8A3S7D6_9EURY</name>
<gene>
    <name evidence="2" type="ORF">RJ40_11355</name>
</gene>
<evidence type="ECO:0000313" key="2">
    <source>
        <dbReference type="EMBL" id="QSZ68048.1"/>
    </source>
</evidence>
<dbReference type="InterPro" id="IPR051531">
    <property type="entry name" value="N-acetyltransferase"/>
</dbReference>
<proteinExistence type="predicted"/>
<feature type="domain" description="N-acetyltransferase" evidence="1">
    <location>
        <begin position="43"/>
        <end position="189"/>
    </location>
</feature>
<dbReference type="InterPro" id="IPR016181">
    <property type="entry name" value="Acyl_CoA_acyltransferase"/>
</dbReference>
<sequence>MLAVGRRPISIPPVSHHQSPHFQNLFIEREEAYFMPSALRTERLELVPATPRHLDLDLTDHRALAALLKAEVPPDWPPEMIRDARRTFLSMLRADPFSEGWNLWYLIRTGGERRVLAGGCGFVGHPSIEGRAEIGYSLMPGCRGRGYATEAAAALIGWAFDDPDVTCVFARTYADLTPSIRLLRRLGFTPAGDEEGGIRLRYDLTRAQWDGTSRWGWKKEDFILAFP</sequence>
<organism evidence="2 3">
    <name type="scientific">Methanofollis aquaemaris</name>
    <dbReference type="NCBI Taxonomy" id="126734"/>
    <lineage>
        <taxon>Archaea</taxon>
        <taxon>Methanobacteriati</taxon>
        <taxon>Methanobacteriota</taxon>
        <taxon>Stenosarchaea group</taxon>
        <taxon>Methanomicrobia</taxon>
        <taxon>Methanomicrobiales</taxon>
        <taxon>Methanomicrobiaceae</taxon>
        <taxon>Methanofollis</taxon>
    </lineage>
</organism>
<dbReference type="EMBL" id="CP036172">
    <property type="protein sequence ID" value="QSZ68048.1"/>
    <property type="molecule type" value="Genomic_DNA"/>
</dbReference>
<dbReference type="Proteomes" id="UP001042704">
    <property type="component" value="Chromosome"/>
</dbReference>
<evidence type="ECO:0000259" key="1">
    <source>
        <dbReference type="Pfam" id="PF13302"/>
    </source>
</evidence>
<keyword evidence="3" id="KW-1185">Reference proteome</keyword>
<dbReference type="Pfam" id="PF13302">
    <property type="entry name" value="Acetyltransf_3"/>
    <property type="match status" value="1"/>
</dbReference>
<dbReference type="SUPFAM" id="SSF55729">
    <property type="entry name" value="Acyl-CoA N-acyltransferases (Nat)"/>
    <property type="match status" value="1"/>
</dbReference>
<dbReference type="PANTHER" id="PTHR43792">
    <property type="entry name" value="GNAT FAMILY, PUTATIVE (AFU_ORTHOLOGUE AFUA_3G00765)-RELATED-RELATED"/>
    <property type="match status" value="1"/>
</dbReference>
<dbReference type="PANTHER" id="PTHR43792:SF13">
    <property type="entry name" value="ACETYLTRANSFERASE"/>
    <property type="match status" value="1"/>
</dbReference>
<reference evidence="2" key="2">
    <citation type="submission" date="2019-02" db="EMBL/GenBank/DDBJ databases">
        <authorList>
            <person name="Chen S.-C."/>
            <person name="Chien H.-H."/>
            <person name="Lai M.-C."/>
        </authorList>
    </citation>
    <scope>NUCLEOTIDE SEQUENCE</scope>
    <source>
        <strain evidence="2">N2F9704</strain>
    </source>
</reference>
<dbReference type="InterPro" id="IPR000182">
    <property type="entry name" value="GNAT_dom"/>
</dbReference>
<dbReference type="Gene3D" id="3.40.630.30">
    <property type="match status" value="1"/>
</dbReference>
<evidence type="ECO:0000313" key="3">
    <source>
        <dbReference type="Proteomes" id="UP001042704"/>
    </source>
</evidence>
<accession>A0A8A3S7D6</accession>